<dbReference type="Proteomes" id="UP000692896">
    <property type="component" value="Unassembled WGS sequence"/>
</dbReference>
<dbReference type="AlphaFoldDB" id="A0A944HFS6"/>
<name>A0A944HFS6_PSEFL</name>
<accession>A0A944HFS6</accession>
<dbReference type="RefSeq" id="WP_214917726.1">
    <property type="nucleotide sequence ID" value="NZ_JAGGNX010000022.1"/>
</dbReference>
<dbReference type="EMBL" id="JAGGOB010000020">
    <property type="protein sequence ID" value="MBT2328929.1"/>
    <property type="molecule type" value="Genomic_DNA"/>
</dbReference>
<proteinExistence type="predicted"/>
<gene>
    <name evidence="1" type="ORF">J7E47_09375</name>
</gene>
<evidence type="ECO:0000313" key="1">
    <source>
        <dbReference type="EMBL" id="MBT2328929.1"/>
    </source>
</evidence>
<reference evidence="1" key="1">
    <citation type="submission" date="2021-03" db="EMBL/GenBank/DDBJ databases">
        <title>Genomic analysis provides insights into the functional capacity of soil bacteria communities inhabiting an altitudinal gradient in the Atacama Desert.</title>
        <authorList>
            <person name="Gonzalez M."/>
            <person name="Maldonado J."/>
            <person name="Maza F."/>
            <person name="Hodar C."/>
            <person name="Cortes M."/>
            <person name="Palma R."/>
            <person name="Andreani C."/>
            <person name="Gaete A."/>
            <person name="Vasquez-Dean J."/>
            <person name="Acuna V."/>
            <person name="Aguado M."/>
            <person name="Mandakovic D."/>
            <person name="Latorre M."/>
            <person name="Orellana A."/>
            <person name="Gutierrez R."/>
            <person name="Montecino M."/>
            <person name="Allende M."/>
            <person name="Maass A."/>
            <person name="Cambiazo V."/>
        </authorList>
    </citation>
    <scope>NUCLEOTIDE SEQUENCE</scope>
    <source>
        <strain evidence="1">ISL-25</strain>
    </source>
</reference>
<comment type="caution">
    <text evidence="1">The sequence shown here is derived from an EMBL/GenBank/DDBJ whole genome shotgun (WGS) entry which is preliminary data.</text>
</comment>
<evidence type="ECO:0000313" key="2">
    <source>
        <dbReference type="Proteomes" id="UP000692896"/>
    </source>
</evidence>
<organism evidence="1 2">
    <name type="scientific">Pseudomonas fluorescens</name>
    <dbReference type="NCBI Taxonomy" id="294"/>
    <lineage>
        <taxon>Bacteria</taxon>
        <taxon>Pseudomonadati</taxon>
        <taxon>Pseudomonadota</taxon>
        <taxon>Gammaproteobacteria</taxon>
        <taxon>Pseudomonadales</taxon>
        <taxon>Pseudomonadaceae</taxon>
        <taxon>Pseudomonas</taxon>
    </lineage>
</organism>
<sequence length="58" mass="6145">MTLSHAVLVPLLAERIYGTDAAIRAAALPLFIGKAVDAAQLRQAPRVLAMFTVAVKTL</sequence>
<protein>
    <submittedName>
        <fullName evidence="1">Uncharacterized protein</fullName>
    </submittedName>
</protein>